<gene>
    <name evidence="3" type="ORF">GCM10023187_45210</name>
</gene>
<name>A0ABP8KSZ4_9BACT</name>
<dbReference type="PANTHER" id="PTHR42852:SF13">
    <property type="entry name" value="PROTEIN DIPZ"/>
    <property type="match status" value="1"/>
</dbReference>
<keyword evidence="4" id="KW-1185">Reference proteome</keyword>
<dbReference type="PROSITE" id="PS51352">
    <property type="entry name" value="THIOREDOXIN_2"/>
    <property type="match status" value="1"/>
</dbReference>
<dbReference type="InterPro" id="IPR050553">
    <property type="entry name" value="Thioredoxin_ResA/DsbE_sf"/>
</dbReference>
<dbReference type="InterPro" id="IPR013740">
    <property type="entry name" value="Redoxin"/>
</dbReference>
<dbReference type="CDD" id="cd02966">
    <property type="entry name" value="TlpA_like_family"/>
    <property type="match status" value="1"/>
</dbReference>
<protein>
    <recommendedName>
        <fullName evidence="2">Thioredoxin domain-containing protein</fullName>
    </recommendedName>
</protein>
<feature type="domain" description="Thioredoxin" evidence="2">
    <location>
        <begin position="67"/>
        <end position="208"/>
    </location>
</feature>
<reference evidence="4" key="1">
    <citation type="journal article" date="2019" name="Int. J. Syst. Evol. Microbiol.">
        <title>The Global Catalogue of Microorganisms (GCM) 10K type strain sequencing project: providing services to taxonomists for standard genome sequencing and annotation.</title>
        <authorList>
            <consortium name="The Broad Institute Genomics Platform"/>
            <consortium name="The Broad Institute Genome Sequencing Center for Infectious Disease"/>
            <person name="Wu L."/>
            <person name="Ma J."/>
        </authorList>
    </citation>
    <scope>NUCLEOTIDE SEQUENCE [LARGE SCALE GENOMIC DNA]</scope>
    <source>
        <strain evidence="4">JCM 17925</strain>
    </source>
</reference>
<evidence type="ECO:0000259" key="2">
    <source>
        <dbReference type="PROSITE" id="PS51352"/>
    </source>
</evidence>
<dbReference type="EMBL" id="BAABHB010000012">
    <property type="protein sequence ID" value="GAA4415052.1"/>
    <property type="molecule type" value="Genomic_DNA"/>
</dbReference>
<dbReference type="InterPro" id="IPR013766">
    <property type="entry name" value="Thioredoxin_domain"/>
</dbReference>
<dbReference type="Pfam" id="PF08534">
    <property type="entry name" value="Redoxin"/>
    <property type="match status" value="1"/>
</dbReference>
<keyword evidence="1" id="KW-0472">Membrane</keyword>
<dbReference type="PANTHER" id="PTHR42852">
    <property type="entry name" value="THIOL:DISULFIDE INTERCHANGE PROTEIN DSBE"/>
    <property type="match status" value="1"/>
</dbReference>
<proteinExistence type="predicted"/>
<dbReference type="SUPFAM" id="SSF52833">
    <property type="entry name" value="Thioredoxin-like"/>
    <property type="match status" value="1"/>
</dbReference>
<organism evidence="3 4">
    <name type="scientific">Nibrella viscosa</name>
    <dbReference type="NCBI Taxonomy" id="1084524"/>
    <lineage>
        <taxon>Bacteria</taxon>
        <taxon>Pseudomonadati</taxon>
        <taxon>Bacteroidota</taxon>
        <taxon>Cytophagia</taxon>
        <taxon>Cytophagales</taxon>
        <taxon>Spirosomataceae</taxon>
        <taxon>Nibrella</taxon>
    </lineage>
</organism>
<dbReference type="Gene3D" id="3.40.30.10">
    <property type="entry name" value="Glutaredoxin"/>
    <property type="match status" value="1"/>
</dbReference>
<keyword evidence="1" id="KW-0812">Transmembrane</keyword>
<evidence type="ECO:0000313" key="4">
    <source>
        <dbReference type="Proteomes" id="UP001500936"/>
    </source>
</evidence>
<dbReference type="InterPro" id="IPR036249">
    <property type="entry name" value="Thioredoxin-like_sf"/>
</dbReference>
<evidence type="ECO:0000256" key="1">
    <source>
        <dbReference type="SAM" id="Phobius"/>
    </source>
</evidence>
<sequence length="212" mass="23384">MSDTPKKSTRWLLYAMLAAFVLVLLFTELGTALRGNLQQLFLKTGVNDAPASGVPVTAATVSPAEQPAVTASGPPYQLALSTLDGKTVSLDDLKGKVIFLNQWATWCPPCRAEMPAIEKLYQSVDKSKVAFVMLSLDENPAKARRYIEQNKFTFPVYVPAGPMPNDFTTEAIPTTLILDPDGRIAQRMEGMFNYDTAEFRQYLDSLARSAKR</sequence>
<dbReference type="Proteomes" id="UP001500936">
    <property type="component" value="Unassembled WGS sequence"/>
</dbReference>
<comment type="caution">
    <text evidence="3">The sequence shown here is derived from an EMBL/GenBank/DDBJ whole genome shotgun (WGS) entry which is preliminary data.</text>
</comment>
<feature type="transmembrane region" description="Helical" evidence="1">
    <location>
        <begin position="12"/>
        <end position="33"/>
    </location>
</feature>
<keyword evidence="1" id="KW-1133">Transmembrane helix</keyword>
<dbReference type="RefSeq" id="WP_345270306.1">
    <property type="nucleotide sequence ID" value="NZ_BAABHB010000012.1"/>
</dbReference>
<accession>A0ABP8KSZ4</accession>
<evidence type="ECO:0000313" key="3">
    <source>
        <dbReference type="EMBL" id="GAA4415052.1"/>
    </source>
</evidence>